<proteinExistence type="predicted"/>
<dbReference type="OrthoDB" id="7423909at2759"/>
<feature type="compositionally biased region" description="Basic and acidic residues" evidence="1">
    <location>
        <begin position="100"/>
        <end position="114"/>
    </location>
</feature>
<feature type="non-terminal residue" evidence="2">
    <location>
        <position position="156"/>
    </location>
</feature>
<dbReference type="EMBL" id="OV170226">
    <property type="protein sequence ID" value="CAH0727008.1"/>
    <property type="molecule type" value="Genomic_DNA"/>
</dbReference>
<gene>
    <name evidence="2" type="ORF">BINO364_LOCUS12405</name>
</gene>
<evidence type="ECO:0000313" key="2">
    <source>
        <dbReference type="EMBL" id="CAH0727008.1"/>
    </source>
</evidence>
<feature type="region of interest" description="Disordered" evidence="1">
    <location>
        <begin position="56"/>
        <end position="126"/>
    </location>
</feature>
<keyword evidence="3" id="KW-1185">Reference proteome</keyword>
<dbReference type="AlphaFoldDB" id="A0A8J9UVR8"/>
<protein>
    <submittedName>
        <fullName evidence="2">Uncharacterized protein</fullName>
    </submittedName>
</protein>
<feature type="compositionally biased region" description="Basic and acidic residues" evidence="1">
    <location>
        <begin position="69"/>
        <end position="80"/>
    </location>
</feature>
<evidence type="ECO:0000313" key="3">
    <source>
        <dbReference type="Proteomes" id="UP000838878"/>
    </source>
</evidence>
<evidence type="ECO:0000256" key="1">
    <source>
        <dbReference type="SAM" id="MobiDB-lite"/>
    </source>
</evidence>
<reference evidence="2" key="1">
    <citation type="submission" date="2021-12" db="EMBL/GenBank/DDBJ databases">
        <authorList>
            <person name="Martin H S."/>
        </authorList>
    </citation>
    <scope>NUCLEOTIDE SEQUENCE</scope>
</reference>
<organism evidence="2 3">
    <name type="scientific">Brenthis ino</name>
    <name type="common">lesser marbled fritillary</name>
    <dbReference type="NCBI Taxonomy" id="405034"/>
    <lineage>
        <taxon>Eukaryota</taxon>
        <taxon>Metazoa</taxon>
        <taxon>Ecdysozoa</taxon>
        <taxon>Arthropoda</taxon>
        <taxon>Hexapoda</taxon>
        <taxon>Insecta</taxon>
        <taxon>Pterygota</taxon>
        <taxon>Neoptera</taxon>
        <taxon>Endopterygota</taxon>
        <taxon>Lepidoptera</taxon>
        <taxon>Glossata</taxon>
        <taxon>Ditrysia</taxon>
        <taxon>Papilionoidea</taxon>
        <taxon>Nymphalidae</taxon>
        <taxon>Heliconiinae</taxon>
        <taxon>Argynnini</taxon>
        <taxon>Brenthis</taxon>
    </lineage>
</organism>
<accession>A0A8J9UVR8</accession>
<name>A0A8J9UVR8_9NEOP</name>
<dbReference type="Proteomes" id="UP000838878">
    <property type="component" value="Chromosome 6"/>
</dbReference>
<sequence length="156" mass="17856">MLARRRVPTMLSPACNYTPYTKFYKRLLSDDYSLPLLVAEEVYPTTRILSPAPLTAEKCDQPHAPTHLPSHEEIEMEKHSSPPPSSSPLRVENNPMPGASHDHNRNREALTDKLRRPKQRTPSPIKNWEDSLADITIFYFESTFTEVTNLNLAQML</sequence>